<gene>
    <name evidence="8" type="ORF">BP01DRAFT_383852</name>
</gene>
<evidence type="ECO:0000256" key="4">
    <source>
        <dbReference type="ARBA" id="ARBA00022827"/>
    </source>
</evidence>
<dbReference type="Pfam" id="PF01565">
    <property type="entry name" value="FAD_binding_4"/>
    <property type="match status" value="1"/>
</dbReference>
<evidence type="ECO:0000256" key="3">
    <source>
        <dbReference type="ARBA" id="ARBA00022630"/>
    </source>
</evidence>
<sequence>MPRLSCRRALELKAELAETRAEVITPGDGDYTERVGCLDLGGIEAGALVHVTTTDEVSQVVRYAAKHHIPLFIHGGAFPTDRSALAEGGIVVSLTRMHKVLLDPASRTLAAQGGATWADIAHTAAASGFTSGKYPGSATSDTESAGGTGTGWLAGEHDSAVDNLLSVKLVLADGSIVTASSTEKTDLFWALQQAGQAFGVATEIVFRVFPERKPGEMHPSGNLGPGHIQAVEDSTEDLSRLRKLKRRYDPDGVFASLDLVSTETAR</sequence>
<comment type="cofactor">
    <cofactor evidence="1">
        <name>FAD</name>
        <dbReference type="ChEBI" id="CHEBI:57692"/>
    </cofactor>
</comment>
<dbReference type="InterPro" id="IPR016169">
    <property type="entry name" value="FAD-bd_PCMH_sub2"/>
</dbReference>
<dbReference type="EMBL" id="KZ821239">
    <property type="protein sequence ID" value="PYH44049.1"/>
    <property type="molecule type" value="Genomic_DNA"/>
</dbReference>
<evidence type="ECO:0000259" key="7">
    <source>
        <dbReference type="PROSITE" id="PS51387"/>
    </source>
</evidence>
<dbReference type="GeneID" id="37078683"/>
<organism evidence="8 9">
    <name type="scientific">Aspergillus saccharolyticus JOP 1030-1</name>
    <dbReference type="NCBI Taxonomy" id="1450539"/>
    <lineage>
        <taxon>Eukaryota</taxon>
        <taxon>Fungi</taxon>
        <taxon>Dikarya</taxon>
        <taxon>Ascomycota</taxon>
        <taxon>Pezizomycotina</taxon>
        <taxon>Eurotiomycetes</taxon>
        <taxon>Eurotiomycetidae</taxon>
        <taxon>Eurotiales</taxon>
        <taxon>Aspergillaceae</taxon>
        <taxon>Aspergillus</taxon>
        <taxon>Aspergillus subgen. Circumdati</taxon>
    </lineage>
</organism>
<dbReference type="PROSITE" id="PS51387">
    <property type="entry name" value="FAD_PCMH"/>
    <property type="match status" value="1"/>
</dbReference>
<dbReference type="InterPro" id="IPR036318">
    <property type="entry name" value="FAD-bd_PCMH-like_sf"/>
</dbReference>
<dbReference type="GO" id="GO:0071949">
    <property type="term" value="F:FAD binding"/>
    <property type="evidence" value="ECO:0007669"/>
    <property type="project" value="InterPro"/>
</dbReference>
<evidence type="ECO:0000313" key="8">
    <source>
        <dbReference type="EMBL" id="PYH44049.1"/>
    </source>
</evidence>
<protein>
    <submittedName>
        <fullName evidence="8">FAD-binding domain-containing protein</fullName>
    </submittedName>
</protein>
<evidence type="ECO:0000313" key="9">
    <source>
        <dbReference type="Proteomes" id="UP000248349"/>
    </source>
</evidence>
<dbReference type="InterPro" id="IPR050416">
    <property type="entry name" value="FAD-linked_Oxidoreductase"/>
</dbReference>
<keyword evidence="4" id="KW-0274">FAD</keyword>
<feature type="region of interest" description="Disordered" evidence="6">
    <location>
        <begin position="131"/>
        <end position="151"/>
    </location>
</feature>
<evidence type="ECO:0000256" key="6">
    <source>
        <dbReference type="SAM" id="MobiDB-lite"/>
    </source>
</evidence>
<keyword evidence="3" id="KW-0285">Flavoprotein</keyword>
<accession>A0A318Z9X7</accession>
<dbReference type="RefSeq" id="XP_025430031.1">
    <property type="nucleotide sequence ID" value="XM_025577454.1"/>
</dbReference>
<keyword evidence="5" id="KW-0560">Oxidoreductase</keyword>
<dbReference type="STRING" id="1450539.A0A318Z9X7"/>
<dbReference type="OrthoDB" id="415825at2759"/>
<dbReference type="Proteomes" id="UP000248349">
    <property type="component" value="Unassembled WGS sequence"/>
</dbReference>
<dbReference type="InterPro" id="IPR016166">
    <property type="entry name" value="FAD-bd_PCMH"/>
</dbReference>
<dbReference type="InterPro" id="IPR006094">
    <property type="entry name" value="Oxid_FAD_bind_N"/>
</dbReference>
<dbReference type="PANTHER" id="PTHR42973">
    <property type="entry name" value="BINDING OXIDOREDUCTASE, PUTATIVE (AFU_ORTHOLOGUE AFUA_1G17690)-RELATED"/>
    <property type="match status" value="1"/>
</dbReference>
<dbReference type="AlphaFoldDB" id="A0A318Z9X7"/>
<evidence type="ECO:0000256" key="5">
    <source>
        <dbReference type="ARBA" id="ARBA00023002"/>
    </source>
</evidence>
<name>A0A318Z9X7_9EURO</name>
<comment type="similarity">
    <text evidence="2">Belongs to the oxygen-dependent FAD-linked oxidoreductase family.</text>
</comment>
<dbReference type="Gene3D" id="3.30.465.10">
    <property type="match status" value="1"/>
</dbReference>
<evidence type="ECO:0000256" key="1">
    <source>
        <dbReference type="ARBA" id="ARBA00001974"/>
    </source>
</evidence>
<evidence type="ECO:0000256" key="2">
    <source>
        <dbReference type="ARBA" id="ARBA00005466"/>
    </source>
</evidence>
<keyword evidence="9" id="KW-1185">Reference proteome</keyword>
<dbReference type="SUPFAM" id="SSF56176">
    <property type="entry name" value="FAD-binding/transporter-associated domain-like"/>
    <property type="match status" value="1"/>
</dbReference>
<dbReference type="GO" id="GO:0016491">
    <property type="term" value="F:oxidoreductase activity"/>
    <property type="evidence" value="ECO:0007669"/>
    <property type="project" value="UniProtKB-KW"/>
</dbReference>
<reference evidence="8 9" key="1">
    <citation type="submission" date="2016-12" db="EMBL/GenBank/DDBJ databases">
        <title>The genomes of Aspergillus section Nigri reveals drivers in fungal speciation.</title>
        <authorList>
            <consortium name="DOE Joint Genome Institute"/>
            <person name="Vesth T.C."/>
            <person name="Nybo J."/>
            <person name="Theobald S."/>
            <person name="Brandl J."/>
            <person name="Frisvad J.C."/>
            <person name="Nielsen K.F."/>
            <person name="Lyhne E.K."/>
            <person name="Kogle M.E."/>
            <person name="Kuo A."/>
            <person name="Riley R."/>
            <person name="Clum A."/>
            <person name="Nolan M."/>
            <person name="Lipzen A."/>
            <person name="Salamov A."/>
            <person name="Henrissat B."/>
            <person name="Wiebenga A."/>
            <person name="De Vries R.P."/>
            <person name="Grigoriev I.V."/>
            <person name="Mortensen U.H."/>
            <person name="Andersen M.R."/>
            <person name="Baker S.E."/>
        </authorList>
    </citation>
    <scope>NUCLEOTIDE SEQUENCE [LARGE SCALE GENOMIC DNA]</scope>
    <source>
        <strain evidence="8 9">JOP 1030-1</strain>
    </source>
</reference>
<proteinExistence type="inferred from homology"/>
<dbReference type="PANTHER" id="PTHR42973:SF39">
    <property type="entry name" value="FAD-BINDING PCMH-TYPE DOMAIN-CONTAINING PROTEIN"/>
    <property type="match status" value="1"/>
</dbReference>
<feature type="domain" description="FAD-binding PCMH-type" evidence="7">
    <location>
        <begin position="41"/>
        <end position="211"/>
    </location>
</feature>